<feature type="domain" description="Histidine kinase" evidence="5">
    <location>
        <begin position="723"/>
        <end position="943"/>
    </location>
</feature>
<dbReference type="PANTHER" id="PTHR43065">
    <property type="entry name" value="SENSOR HISTIDINE KINASE"/>
    <property type="match status" value="1"/>
</dbReference>
<dbReference type="Pfam" id="PF00512">
    <property type="entry name" value="HisKA"/>
    <property type="match status" value="1"/>
</dbReference>
<keyword evidence="3 4" id="KW-0597">Phosphoprotein</keyword>
<dbReference type="SMART" id="SM00897">
    <property type="entry name" value="FIST"/>
    <property type="match status" value="1"/>
</dbReference>
<dbReference type="Gene3D" id="3.40.50.2300">
    <property type="match status" value="1"/>
</dbReference>
<name>A0A6L6WNR8_9RHOB</name>
<evidence type="ECO:0000256" key="1">
    <source>
        <dbReference type="ARBA" id="ARBA00000085"/>
    </source>
</evidence>
<dbReference type="PROSITE" id="PS50110">
    <property type="entry name" value="RESPONSE_REGULATORY"/>
    <property type="match status" value="1"/>
</dbReference>
<comment type="caution">
    <text evidence="7">The sequence shown here is derived from an EMBL/GenBank/DDBJ whole genome shotgun (WGS) entry which is preliminary data.</text>
</comment>
<dbReference type="InterPro" id="IPR036890">
    <property type="entry name" value="HATPase_C_sf"/>
</dbReference>
<sequence length="1083" mass="118117">MLRVHRLLVETFNQLENQLALCGFPDSDRLLIQVFSGVLRSTGIRDIQNALVQHYPLATVVGCTTDGAISGGRIHDGDSVLFVFAEFATVNLNVCLLAHASDDHFATGRAIATKIMTPLTKAIITFSDGLVTNGKEYMRALTEECPGVVVSGGMAADAGNVQETFVFNKTEITNNGVVAVALNGAHLQLKTHECFDWTPMGRKMRITKAEANRVYEIDGVPAWDIYAKYLGTQIAQKLPRGGISFPLLVERDGILVGGAVSEVGNDGSLIMGGNIGQGDDVRFGVGNVDLILSNTTRGLVEEFTKTHEALFVYSCMGRRRFLGDAIAAELLALEKIAPAAGFFTYGEFYSGDNENLLLTHTMTLLAMSEETSNQRDITDLGRGLFVEAPKQDAMYAMAHLANRVTTELEAARESELFKNQRKLEEAHANLRNVLDQAGDALFVIDPKTGGYVDVNKRACLSLQYTRDELLALGTKEVGVTATAKDYAAYAVELGPEEILTRIGAQVRKDGSHLPVEVRISVAEILGETRVLVVARDITERLKTEKTLQQSEERYRELFEQSPIPTIEVDWSEIKCALEEMQSAKGDLKIVEWLTDHDVLRQLHKKIVRRGMSDSLLTLYGVQTKEAFKKVLEARPERSDVIELFREAIIAFYNGASVYESEFEEIDSTGRSMTLQNRFFMPPENRHNWSRLLITLEDVTARKATEQALRNAQKMEAIGQLTGGVAHDFNNLLAVIQGCAELLEDMPGQDQELTGQILRTTDRGGALTRRLLAYARNQPLEPKAIDLRALVIGMQDLMTRTLGGMVEVDVIAPMALWTARADPGQVEDTLLNLAINASHAMPGGGKLAIECANIKLEADHMGETPDVPDGEYVMIAVADTGIGMTPDVIERAFEPFYTTKGVGEGSGLGLSMVYGFAKQSGGHASIFSEKGVGTTVKVLLPRDSQGAEHSSVASTTDRPIGNGETVLVIEDDPSLRLLTEHTIKRLGYAPITVEHAEAARTLLAEEQSFDVILTDVMLPGGTSGTAFAQEVLARHPHARILFMSGYPAEAASQSGVAMTNNILLNKPFSRDELAKALADMLGTA</sequence>
<dbReference type="SMART" id="SM00387">
    <property type="entry name" value="HATPase_c"/>
    <property type="match status" value="1"/>
</dbReference>
<dbReference type="InterPro" id="IPR035965">
    <property type="entry name" value="PAS-like_dom_sf"/>
</dbReference>
<dbReference type="EC" id="2.7.13.3" evidence="2"/>
<dbReference type="Gene3D" id="3.30.450.20">
    <property type="entry name" value="PAS domain"/>
    <property type="match status" value="1"/>
</dbReference>
<dbReference type="InterPro" id="IPR003661">
    <property type="entry name" value="HisK_dim/P_dom"/>
</dbReference>
<dbReference type="InterPro" id="IPR005467">
    <property type="entry name" value="His_kinase_dom"/>
</dbReference>
<organism evidence="7 8">
    <name type="scientific">Parasedimentitalea huanghaiensis</name>
    <dbReference type="NCBI Taxonomy" id="2682100"/>
    <lineage>
        <taxon>Bacteria</taxon>
        <taxon>Pseudomonadati</taxon>
        <taxon>Pseudomonadota</taxon>
        <taxon>Alphaproteobacteria</taxon>
        <taxon>Rhodobacterales</taxon>
        <taxon>Paracoccaceae</taxon>
        <taxon>Parasedimentitalea</taxon>
    </lineage>
</organism>
<dbReference type="InterPro" id="IPR019494">
    <property type="entry name" value="FIST_C"/>
</dbReference>
<evidence type="ECO:0000259" key="5">
    <source>
        <dbReference type="PROSITE" id="PS50109"/>
    </source>
</evidence>
<dbReference type="InterPro" id="IPR004358">
    <property type="entry name" value="Sig_transdc_His_kin-like_C"/>
</dbReference>
<dbReference type="SUPFAM" id="SSF52172">
    <property type="entry name" value="CheY-like"/>
    <property type="match status" value="1"/>
</dbReference>
<dbReference type="InterPro" id="IPR011006">
    <property type="entry name" value="CheY-like_superfamily"/>
</dbReference>
<dbReference type="InterPro" id="IPR000014">
    <property type="entry name" value="PAS"/>
</dbReference>
<dbReference type="AlphaFoldDB" id="A0A6L6WNR8"/>
<dbReference type="Pfam" id="PF02518">
    <property type="entry name" value="HATPase_c"/>
    <property type="match status" value="1"/>
</dbReference>
<dbReference type="SUPFAM" id="SSF47384">
    <property type="entry name" value="Homodimeric domain of signal transducing histidine kinase"/>
    <property type="match status" value="1"/>
</dbReference>
<dbReference type="SMART" id="SM00448">
    <property type="entry name" value="REC"/>
    <property type="match status" value="1"/>
</dbReference>
<dbReference type="Pfam" id="PF13188">
    <property type="entry name" value="PAS_8"/>
    <property type="match status" value="1"/>
</dbReference>
<evidence type="ECO:0000256" key="2">
    <source>
        <dbReference type="ARBA" id="ARBA00012438"/>
    </source>
</evidence>
<evidence type="ECO:0000313" key="8">
    <source>
        <dbReference type="Proteomes" id="UP000478892"/>
    </source>
</evidence>
<feature type="modified residue" description="4-aspartylphosphate" evidence="4">
    <location>
        <position position="1014"/>
    </location>
</feature>
<dbReference type="CDD" id="cd00082">
    <property type="entry name" value="HisKA"/>
    <property type="match status" value="1"/>
</dbReference>
<dbReference type="Pfam" id="PF10442">
    <property type="entry name" value="FIST_C"/>
    <property type="match status" value="1"/>
</dbReference>
<evidence type="ECO:0000256" key="3">
    <source>
        <dbReference type="ARBA" id="ARBA00022553"/>
    </source>
</evidence>
<reference evidence="7 8" key="1">
    <citation type="submission" date="2019-12" db="EMBL/GenBank/DDBJ databases">
        <authorList>
            <person name="Zhang Y.-J."/>
        </authorList>
    </citation>
    <scope>NUCLEOTIDE SEQUENCE [LARGE SCALE GENOMIC DNA]</scope>
    <source>
        <strain evidence="7 8">CY05</strain>
    </source>
</reference>
<dbReference type="Pfam" id="PF08495">
    <property type="entry name" value="FIST"/>
    <property type="match status" value="1"/>
</dbReference>
<dbReference type="InterPro" id="IPR013702">
    <property type="entry name" value="FIST_domain_N"/>
</dbReference>
<feature type="domain" description="Response regulatory" evidence="6">
    <location>
        <begin position="964"/>
        <end position="1080"/>
    </location>
</feature>
<dbReference type="GO" id="GO:0000155">
    <property type="term" value="F:phosphorelay sensor kinase activity"/>
    <property type="evidence" value="ECO:0007669"/>
    <property type="project" value="InterPro"/>
</dbReference>
<comment type="catalytic activity">
    <reaction evidence="1">
        <text>ATP + protein L-histidine = ADP + protein N-phospho-L-histidine.</text>
        <dbReference type="EC" id="2.7.13.3"/>
    </reaction>
</comment>
<dbReference type="Gene3D" id="3.30.565.10">
    <property type="entry name" value="Histidine kinase-like ATPase, C-terminal domain"/>
    <property type="match status" value="1"/>
</dbReference>
<keyword evidence="8" id="KW-1185">Reference proteome</keyword>
<evidence type="ECO:0000256" key="4">
    <source>
        <dbReference type="PROSITE-ProRule" id="PRU00169"/>
    </source>
</evidence>
<dbReference type="Pfam" id="PF00072">
    <property type="entry name" value="Response_reg"/>
    <property type="match status" value="1"/>
</dbReference>
<dbReference type="SMART" id="SM01204">
    <property type="entry name" value="FIST_C"/>
    <property type="match status" value="1"/>
</dbReference>
<dbReference type="PANTHER" id="PTHR43065:SF49">
    <property type="entry name" value="HISTIDINE KINASE"/>
    <property type="match status" value="1"/>
</dbReference>
<dbReference type="InterPro" id="IPR001789">
    <property type="entry name" value="Sig_transdc_resp-reg_receiver"/>
</dbReference>
<dbReference type="InterPro" id="IPR003594">
    <property type="entry name" value="HATPase_dom"/>
</dbReference>
<dbReference type="NCBIfam" id="TIGR00229">
    <property type="entry name" value="sensory_box"/>
    <property type="match status" value="1"/>
</dbReference>
<protein>
    <recommendedName>
        <fullName evidence="2">histidine kinase</fullName>
        <ecNumber evidence="2">2.7.13.3</ecNumber>
    </recommendedName>
</protein>
<gene>
    <name evidence="7" type="ORF">GO984_23140</name>
</gene>
<dbReference type="InterPro" id="IPR036097">
    <property type="entry name" value="HisK_dim/P_sf"/>
</dbReference>
<evidence type="ECO:0000313" key="7">
    <source>
        <dbReference type="EMBL" id="MVO18709.1"/>
    </source>
</evidence>
<dbReference type="SUPFAM" id="SSF55785">
    <property type="entry name" value="PYP-like sensor domain (PAS domain)"/>
    <property type="match status" value="2"/>
</dbReference>
<dbReference type="SMART" id="SM00388">
    <property type="entry name" value="HisKA"/>
    <property type="match status" value="1"/>
</dbReference>
<accession>A0A6L6WNR8</accession>
<dbReference type="Proteomes" id="UP000478892">
    <property type="component" value="Unassembled WGS sequence"/>
</dbReference>
<dbReference type="PRINTS" id="PR00344">
    <property type="entry name" value="BCTRLSENSOR"/>
</dbReference>
<dbReference type="PROSITE" id="PS50109">
    <property type="entry name" value="HIS_KIN"/>
    <property type="match status" value="1"/>
</dbReference>
<dbReference type="Gene3D" id="1.10.287.130">
    <property type="match status" value="1"/>
</dbReference>
<proteinExistence type="predicted"/>
<dbReference type="SUPFAM" id="SSF55874">
    <property type="entry name" value="ATPase domain of HSP90 chaperone/DNA topoisomerase II/histidine kinase"/>
    <property type="match status" value="1"/>
</dbReference>
<dbReference type="EMBL" id="WQLV01000030">
    <property type="protein sequence ID" value="MVO18709.1"/>
    <property type="molecule type" value="Genomic_DNA"/>
</dbReference>
<evidence type="ECO:0000259" key="6">
    <source>
        <dbReference type="PROSITE" id="PS50110"/>
    </source>
</evidence>